<protein>
    <recommendedName>
        <fullName evidence="1">THIF-type NAD/FAD binding fold domain-containing protein</fullName>
    </recommendedName>
</protein>
<gene>
    <name evidence="2" type="ORF">METZ01_LOCUS464451</name>
</gene>
<evidence type="ECO:0000259" key="1">
    <source>
        <dbReference type="Pfam" id="PF00899"/>
    </source>
</evidence>
<organism evidence="2">
    <name type="scientific">marine metagenome</name>
    <dbReference type="NCBI Taxonomy" id="408172"/>
    <lineage>
        <taxon>unclassified sequences</taxon>
        <taxon>metagenomes</taxon>
        <taxon>ecological metagenomes</taxon>
    </lineage>
</organism>
<reference evidence="2" key="1">
    <citation type="submission" date="2018-05" db="EMBL/GenBank/DDBJ databases">
        <authorList>
            <person name="Lanie J.A."/>
            <person name="Ng W.-L."/>
            <person name="Kazmierczak K.M."/>
            <person name="Andrzejewski T.M."/>
            <person name="Davidsen T.M."/>
            <person name="Wayne K.J."/>
            <person name="Tettelin H."/>
            <person name="Glass J.I."/>
            <person name="Rusch D."/>
            <person name="Podicherti R."/>
            <person name="Tsui H.-C.T."/>
            <person name="Winkler M.E."/>
        </authorList>
    </citation>
    <scope>NUCLEOTIDE SEQUENCE</scope>
</reference>
<dbReference type="PANTHER" id="PTHR10953">
    <property type="entry name" value="UBIQUITIN-ACTIVATING ENZYME E1"/>
    <property type="match status" value="1"/>
</dbReference>
<dbReference type="Pfam" id="PF00899">
    <property type="entry name" value="ThiF"/>
    <property type="match status" value="1"/>
</dbReference>
<dbReference type="SUPFAM" id="SSF69572">
    <property type="entry name" value="Activating enzymes of the ubiquitin-like proteins"/>
    <property type="match status" value="1"/>
</dbReference>
<dbReference type="GO" id="GO:0008146">
    <property type="term" value="F:sulfotransferase activity"/>
    <property type="evidence" value="ECO:0007669"/>
    <property type="project" value="TreeGrafter"/>
</dbReference>
<dbReference type="Gene3D" id="3.40.50.720">
    <property type="entry name" value="NAD(P)-binding Rossmann-like Domain"/>
    <property type="match status" value="1"/>
</dbReference>
<dbReference type="AlphaFoldDB" id="A0A383AUS6"/>
<dbReference type="PANTHER" id="PTHR10953:SF102">
    <property type="entry name" value="ADENYLYLTRANSFERASE AND SULFURTRANSFERASE MOCS3"/>
    <property type="match status" value="1"/>
</dbReference>
<feature type="non-terminal residue" evidence="2">
    <location>
        <position position="167"/>
    </location>
</feature>
<dbReference type="GO" id="GO:0004792">
    <property type="term" value="F:thiosulfate-cyanide sulfurtransferase activity"/>
    <property type="evidence" value="ECO:0007669"/>
    <property type="project" value="TreeGrafter"/>
</dbReference>
<proteinExistence type="predicted"/>
<dbReference type="CDD" id="cd00757">
    <property type="entry name" value="ThiF_MoeB_HesA_family"/>
    <property type="match status" value="1"/>
</dbReference>
<dbReference type="InterPro" id="IPR035985">
    <property type="entry name" value="Ubiquitin-activating_enz"/>
</dbReference>
<evidence type="ECO:0000313" key="2">
    <source>
        <dbReference type="EMBL" id="SVE11597.1"/>
    </source>
</evidence>
<dbReference type="EMBL" id="UINC01195162">
    <property type="protein sequence ID" value="SVE11597.1"/>
    <property type="molecule type" value="Genomic_DNA"/>
</dbReference>
<dbReference type="GO" id="GO:0005829">
    <property type="term" value="C:cytosol"/>
    <property type="evidence" value="ECO:0007669"/>
    <property type="project" value="TreeGrafter"/>
</dbReference>
<accession>A0A383AUS6</accession>
<dbReference type="GO" id="GO:0016779">
    <property type="term" value="F:nucleotidyltransferase activity"/>
    <property type="evidence" value="ECO:0007669"/>
    <property type="project" value="TreeGrafter"/>
</dbReference>
<dbReference type="GO" id="GO:0008641">
    <property type="term" value="F:ubiquitin-like modifier activating enzyme activity"/>
    <property type="evidence" value="ECO:0007669"/>
    <property type="project" value="InterPro"/>
</dbReference>
<dbReference type="InterPro" id="IPR045886">
    <property type="entry name" value="ThiF/MoeB/HesA"/>
</dbReference>
<sequence>MRDSQLLRYSRQIALPELEIEGQQKINSAKVLVIGLGALGTVAANYLCRSGVGNMGVCDFDKVHISNLHRQVLYKTSDIGKSKVKQSLKELSIINPECNLIGIDEKIDLKQLQKLISDYDLVIDATDNFKTRYAINKICFIKKTFMVSGSALGWTGQIILFDFLKLK</sequence>
<dbReference type="InterPro" id="IPR000594">
    <property type="entry name" value="ThiF_NAD_FAD-bd"/>
</dbReference>
<name>A0A383AUS6_9ZZZZ</name>
<feature type="domain" description="THIF-type NAD/FAD binding fold" evidence="1">
    <location>
        <begin position="9"/>
        <end position="161"/>
    </location>
</feature>